<organism evidence="1 2">
    <name type="scientific">Rhynchophorus ferrugineus</name>
    <name type="common">Red palm weevil</name>
    <name type="synonym">Curculio ferrugineus</name>
    <dbReference type="NCBI Taxonomy" id="354439"/>
    <lineage>
        <taxon>Eukaryota</taxon>
        <taxon>Metazoa</taxon>
        <taxon>Ecdysozoa</taxon>
        <taxon>Arthropoda</taxon>
        <taxon>Hexapoda</taxon>
        <taxon>Insecta</taxon>
        <taxon>Pterygota</taxon>
        <taxon>Neoptera</taxon>
        <taxon>Endopterygota</taxon>
        <taxon>Coleoptera</taxon>
        <taxon>Polyphaga</taxon>
        <taxon>Cucujiformia</taxon>
        <taxon>Curculionidae</taxon>
        <taxon>Dryophthorinae</taxon>
        <taxon>Rhynchophorus</taxon>
    </lineage>
</organism>
<evidence type="ECO:0000313" key="1">
    <source>
        <dbReference type="EMBL" id="KAF7284807.1"/>
    </source>
</evidence>
<dbReference type="EMBL" id="JAACXV010000069">
    <property type="protein sequence ID" value="KAF7284807.1"/>
    <property type="molecule type" value="Genomic_DNA"/>
</dbReference>
<dbReference type="Proteomes" id="UP000625711">
    <property type="component" value="Unassembled WGS sequence"/>
</dbReference>
<evidence type="ECO:0000313" key="2">
    <source>
        <dbReference type="Proteomes" id="UP000625711"/>
    </source>
</evidence>
<name>A0A834IPH0_RHYFE</name>
<gene>
    <name evidence="1" type="ORF">GWI33_021565</name>
</gene>
<accession>A0A834IPH0</accession>
<proteinExistence type="predicted"/>
<reference evidence="1" key="1">
    <citation type="submission" date="2020-08" db="EMBL/GenBank/DDBJ databases">
        <title>Genome sequencing and assembly of the red palm weevil Rhynchophorus ferrugineus.</title>
        <authorList>
            <person name="Dias G.B."/>
            <person name="Bergman C.M."/>
            <person name="Manee M."/>
        </authorList>
    </citation>
    <scope>NUCLEOTIDE SEQUENCE</scope>
    <source>
        <strain evidence="1">AA-2017</strain>
        <tissue evidence="1">Whole larva</tissue>
    </source>
</reference>
<protein>
    <submittedName>
        <fullName evidence="1">Uncharacterized protein</fullName>
    </submittedName>
</protein>
<dbReference type="AlphaFoldDB" id="A0A834IPH0"/>
<sequence>MLTTCVQFRRRSTPPSICIEKFHCKLHRRRRATAIVRRSTLPTVPVTWFIGPQGSMHHRVAAKVQLTVSIGRGFDDADPSAFTLLAAGAVDDGRSTGRRTADDGAGGGSQRTRIPLALSLILFVLFERILFMSVHRIN</sequence>
<comment type="caution">
    <text evidence="1">The sequence shown here is derived from an EMBL/GenBank/DDBJ whole genome shotgun (WGS) entry which is preliminary data.</text>
</comment>
<keyword evidence="2" id="KW-1185">Reference proteome</keyword>